<organism evidence="1 2">
    <name type="scientific">Acetoanaerobium pronyense</name>
    <dbReference type="NCBI Taxonomy" id="1482736"/>
    <lineage>
        <taxon>Bacteria</taxon>
        <taxon>Bacillati</taxon>
        <taxon>Bacillota</taxon>
        <taxon>Clostridia</taxon>
        <taxon>Peptostreptococcales</taxon>
        <taxon>Filifactoraceae</taxon>
        <taxon>Acetoanaerobium</taxon>
    </lineage>
</organism>
<keyword evidence="2" id="KW-1185">Reference proteome</keyword>
<reference evidence="1 2" key="1">
    <citation type="submission" date="2021-03" db="EMBL/GenBank/DDBJ databases">
        <title>Genomic Encyclopedia of Type Strains, Phase IV (KMG-IV): sequencing the most valuable type-strain genomes for metagenomic binning, comparative biology and taxonomic classification.</title>
        <authorList>
            <person name="Goeker M."/>
        </authorList>
    </citation>
    <scope>NUCLEOTIDE SEQUENCE [LARGE SCALE GENOMIC DNA]</scope>
    <source>
        <strain evidence="1 2">DSM 27512</strain>
    </source>
</reference>
<comment type="caution">
    <text evidence="1">The sequence shown here is derived from an EMBL/GenBank/DDBJ whole genome shotgun (WGS) entry which is preliminary data.</text>
</comment>
<accession>A0ABS4KMN9</accession>
<evidence type="ECO:0000313" key="1">
    <source>
        <dbReference type="EMBL" id="MBP2029048.1"/>
    </source>
</evidence>
<dbReference type="Proteomes" id="UP001314903">
    <property type="component" value="Unassembled WGS sequence"/>
</dbReference>
<dbReference type="EMBL" id="JAGGLI010000063">
    <property type="protein sequence ID" value="MBP2029048.1"/>
    <property type="molecule type" value="Genomic_DNA"/>
</dbReference>
<evidence type="ECO:0000313" key="2">
    <source>
        <dbReference type="Proteomes" id="UP001314903"/>
    </source>
</evidence>
<protein>
    <submittedName>
        <fullName evidence="1">Uncharacterized protein</fullName>
    </submittedName>
</protein>
<name>A0ABS4KMN9_9FIRM</name>
<dbReference type="RefSeq" id="WP_281063653.1">
    <property type="nucleotide sequence ID" value="NZ_JAGGLI010000063.1"/>
</dbReference>
<sequence length="43" mass="4985">MSNPTKIINSILVDLFKHILDIEEKSLRSRGVTGKIKWRDFGK</sequence>
<proteinExistence type="predicted"/>
<gene>
    <name evidence="1" type="ORF">J2Z35_002886</name>
</gene>